<dbReference type="Proteomes" id="UP001160390">
    <property type="component" value="Unassembled WGS sequence"/>
</dbReference>
<accession>A0AA35LPS9</accession>
<comment type="caution">
    <text evidence="1">The sequence shown here is derived from an EMBL/GenBank/DDBJ whole genome shotgun (WGS) entry which is preliminary data.</text>
</comment>
<keyword evidence="2" id="KW-1185">Reference proteome</keyword>
<name>A0AA35LPS9_9HYPO</name>
<proteinExistence type="predicted"/>
<protein>
    <submittedName>
        <fullName evidence="1">Uncharacterized protein</fullName>
    </submittedName>
</protein>
<dbReference type="EMBL" id="CABFNP030000456">
    <property type="protein sequence ID" value="CAI6017230.1"/>
    <property type="molecule type" value="Genomic_DNA"/>
</dbReference>
<evidence type="ECO:0000313" key="1">
    <source>
        <dbReference type="EMBL" id="CAI6017230.1"/>
    </source>
</evidence>
<reference evidence="1" key="1">
    <citation type="submission" date="2023-01" db="EMBL/GenBank/DDBJ databases">
        <authorList>
            <person name="Piombo E."/>
        </authorList>
    </citation>
    <scope>NUCLEOTIDE SEQUENCE</scope>
</reference>
<sequence>MSKSTLPEHTVSQKVRLLAAGAIGLRGHWANSSEITNSSSTQYQAYPPQSFFGTPLLGDIQAMALVMSRCAAVVVFMATRVVIPPDGATSIAKVLHLMVLDKDPGKTEWIYRSRKVSETRVYDLHIDGRLRVSEE</sequence>
<evidence type="ECO:0000313" key="2">
    <source>
        <dbReference type="Proteomes" id="UP001160390"/>
    </source>
</evidence>
<dbReference type="AlphaFoldDB" id="A0AA35LPS9"/>
<organism evidence="1 2">
    <name type="scientific">Clonostachys chloroleuca</name>
    <dbReference type="NCBI Taxonomy" id="1926264"/>
    <lineage>
        <taxon>Eukaryota</taxon>
        <taxon>Fungi</taxon>
        <taxon>Dikarya</taxon>
        <taxon>Ascomycota</taxon>
        <taxon>Pezizomycotina</taxon>
        <taxon>Sordariomycetes</taxon>
        <taxon>Hypocreomycetidae</taxon>
        <taxon>Hypocreales</taxon>
        <taxon>Bionectriaceae</taxon>
        <taxon>Clonostachys</taxon>
    </lineage>
</organism>
<gene>
    <name evidence="1" type="ORF">CCHLO57077_00015091</name>
</gene>